<dbReference type="InterPro" id="IPR050213">
    <property type="entry name" value="GST_superfamily"/>
</dbReference>
<dbReference type="InterPro" id="IPR036249">
    <property type="entry name" value="Thioredoxin-like_sf"/>
</dbReference>
<dbReference type="Proteomes" id="UP000663879">
    <property type="component" value="Unassembled WGS sequence"/>
</dbReference>
<dbReference type="Pfam" id="PF02798">
    <property type="entry name" value="GST_N"/>
    <property type="match status" value="1"/>
</dbReference>
<dbReference type="InterPro" id="IPR004046">
    <property type="entry name" value="GST_C"/>
</dbReference>
<evidence type="ECO:0000313" key="5">
    <source>
        <dbReference type="Proteomes" id="UP000663879"/>
    </source>
</evidence>
<dbReference type="Pfam" id="PF14497">
    <property type="entry name" value="GST_C_3"/>
    <property type="match status" value="1"/>
</dbReference>
<dbReference type="GO" id="GO:0004364">
    <property type="term" value="F:glutathione transferase activity"/>
    <property type="evidence" value="ECO:0007669"/>
    <property type="project" value="TreeGrafter"/>
</dbReference>
<dbReference type="Gene3D" id="3.40.30.10">
    <property type="entry name" value="Glutaredoxin"/>
    <property type="match status" value="1"/>
</dbReference>
<reference evidence="4" key="3">
    <citation type="submission" date="2021-02" db="EMBL/GenBank/DDBJ databases">
        <authorList>
            <person name="Nowell W R."/>
        </authorList>
    </citation>
    <scope>NUCLEOTIDE SEQUENCE</scope>
    <source>
        <strain evidence="4">Ploen Becks lab</strain>
    </source>
</reference>
<gene>
    <name evidence="4" type="ORF">OXX778_LOCUS13429</name>
</gene>
<dbReference type="SUPFAM" id="SSF47616">
    <property type="entry name" value="GST C-terminal domain-like"/>
    <property type="match status" value="1"/>
</dbReference>
<dbReference type="InterPro" id="IPR040079">
    <property type="entry name" value="Glutathione_S-Trfase"/>
</dbReference>
<sequence length="217" mass="24642">MSATLYYFDGRGKAEIVRLAMAAAKVPFTQVDIKEKQQFETLRAEGKLIFGQLPMVEYEGNHLVQSCSIARYFASKGNFLGSNEQERLKVDILFEGTRDFNTAFMPYGFLGFKEVLDNAKNTAMPRYLPIYNFILSRNGSNGHLVGSKLSLADLGLLEVILTIEELLGEDELKPYPEVQNFLKVMKSNEGLASYLRSDLRRRKNDERYVAEVKGVLY</sequence>
<evidence type="ECO:0000313" key="3">
    <source>
        <dbReference type="EMBL" id="AYN44469.1"/>
    </source>
</evidence>
<protein>
    <submittedName>
        <fullName evidence="3">Glutathione S-transferase A1/2</fullName>
    </submittedName>
</protein>
<accession>A0A3G2JS84</accession>
<dbReference type="InterPro" id="IPR010987">
    <property type="entry name" value="Glutathione-S-Trfase_C-like"/>
</dbReference>
<dbReference type="PANTHER" id="PTHR11571:SF230">
    <property type="entry name" value="GLUTATHIONE TRANSFERASE"/>
    <property type="match status" value="1"/>
</dbReference>
<dbReference type="OrthoDB" id="414243at2759"/>
<feature type="domain" description="GST N-terminal" evidence="1">
    <location>
        <begin position="1"/>
        <end position="81"/>
    </location>
</feature>
<dbReference type="InterPro" id="IPR004045">
    <property type="entry name" value="Glutathione_S-Trfase_N"/>
</dbReference>
<dbReference type="SFLD" id="SFLDS00019">
    <property type="entry name" value="Glutathione_Transferase_(cytos"/>
    <property type="match status" value="1"/>
</dbReference>
<dbReference type="Gene3D" id="1.20.1050.10">
    <property type="match status" value="1"/>
</dbReference>
<dbReference type="PROSITE" id="PS50405">
    <property type="entry name" value="GST_CTER"/>
    <property type="match status" value="1"/>
</dbReference>
<dbReference type="EMBL" id="CAJNOC010002577">
    <property type="protein sequence ID" value="CAF0941038.1"/>
    <property type="molecule type" value="Genomic_DNA"/>
</dbReference>
<evidence type="ECO:0000259" key="1">
    <source>
        <dbReference type="PROSITE" id="PS50404"/>
    </source>
</evidence>
<keyword evidence="3" id="KW-0808">Transferase</keyword>
<reference evidence="3" key="2">
    <citation type="submission" date="2018-04" db="EMBL/GenBank/DDBJ databases">
        <authorList>
            <person name="Lee J.-S."/>
        </authorList>
    </citation>
    <scope>NUCLEOTIDE SEQUENCE</scope>
</reference>
<organism evidence="3">
    <name type="scientific">Brachionus calyciflorus</name>
    <dbReference type="NCBI Taxonomy" id="104777"/>
    <lineage>
        <taxon>Eukaryota</taxon>
        <taxon>Metazoa</taxon>
        <taxon>Spiralia</taxon>
        <taxon>Gnathifera</taxon>
        <taxon>Rotifera</taxon>
        <taxon>Eurotatoria</taxon>
        <taxon>Monogononta</taxon>
        <taxon>Pseudotrocha</taxon>
        <taxon>Ploima</taxon>
        <taxon>Brachionidae</taxon>
        <taxon>Brachionus</taxon>
    </lineage>
</organism>
<dbReference type="PROSITE" id="PS50404">
    <property type="entry name" value="GST_NTER"/>
    <property type="match status" value="1"/>
</dbReference>
<evidence type="ECO:0000259" key="2">
    <source>
        <dbReference type="PROSITE" id="PS50405"/>
    </source>
</evidence>
<dbReference type="AlphaFoldDB" id="A0A3G2JS84"/>
<reference evidence="3" key="1">
    <citation type="journal article" date="2018" name="Comp. Biochem. Physiol. Part D Genomics Proteomics">
        <title>Genome-wide identification of the entire 90 glutathione S-transferase (GST) subfamily genes in four rotifer Brachionus species and transcriptional modulation in response to endocrine disrupting chemicals.</title>
        <authorList>
            <person name="Park J.C."/>
            <person name="Kim D.H."/>
            <person name="Lee M.C."/>
            <person name="Han J."/>
            <person name="Kim H.J."/>
            <person name="Hagiwara A."/>
            <person name="Hwang U.K."/>
            <person name="Park H.G."/>
            <person name="Lee J.S."/>
        </authorList>
    </citation>
    <scope>NUCLEOTIDE SEQUENCE</scope>
</reference>
<dbReference type="EMBL" id="MH189301">
    <property type="protein sequence ID" value="AYN44469.1"/>
    <property type="molecule type" value="mRNA"/>
</dbReference>
<keyword evidence="5" id="KW-1185">Reference proteome</keyword>
<proteinExistence type="evidence at transcript level"/>
<dbReference type="PANTHER" id="PTHR11571">
    <property type="entry name" value="GLUTATHIONE S-TRANSFERASE"/>
    <property type="match status" value="1"/>
</dbReference>
<dbReference type="SUPFAM" id="SSF52833">
    <property type="entry name" value="Thioredoxin-like"/>
    <property type="match status" value="1"/>
</dbReference>
<name>A0A3G2JS84_9BILA</name>
<evidence type="ECO:0000313" key="4">
    <source>
        <dbReference type="EMBL" id="CAF0941038.1"/>
    </source>
</evidence>
<feature type="domain" description="GST C-terminal" evidence="2">
    <location>
        <begin position="83"/>
        <end position="212"/>
    </location>
</feature>
<dbReference type="InterPro" id="IPR036282">
    <property type="entry name" value="Glutathione-S-Trfase_C_sf"/>
</dbReference>
<dbReference type="GO" id="GO:0006749">
    <property type="term" value="P:glutathione metabolic process"/>
    <property type="evidence" value="ECO:0007669"/>
    <property type="project" value="TreeGrafter"/>
</dbReference>